<evidence type="ECO:0000313" key="3">
    <source>
        <dbReference type="Proteomes" id="UP001500831"/>
    </source>
</evidence>
<proteinExistence type="predicted"/>
<organism evidence="2 3">
    <name type="scientific">Streptosporangium fragile</name>
    <dbReference type="NCBI Taxonomy" id="46186"/>
    <lineage>
        <taxon>Bacteria</taxon>
        <taxon>Bacillati</taxon>
        <taxon>Actinomycetota</taxon>
        <taxon>Actinomycetes</taxon>
        <taxon>Streptosporangiales</taxon>
        <taxon>Streptosporangiaceae</taxon>
        <taxon>Streptosporangium</taxon>
    </lineage>
</organism>
<accession>A0ABN3VVD7</accession>
<protein>
    <submittedName>
        <fullName evidence="2">Uncharacterized protein</fullName>
    </submittedName>
</protein>
<comment type="caution">
    <text evidence="2">The sequence shown here is derived from an EMBL/GenBank/DDBJ whole genome shotgun (WGS) entry which is preliminary data.</text>
</comment>
<evidence type="ECO:0000256" key="1">
    <source>
        <dbReference type="SAM" id="MobiDB-lite"/>
    </source>
</evidence>
<feature type="region of interest" description="Disordered" evidence="1">
    <location>
        <begin position="1"/>
        <end position="28"/>
    </location>
</feature>
<sequence>MIVSFPLPSGKENGPDRPAPAGADPVRCAGDRRSREAAVRAGRDHRVVAVPAGAVIYALRMIH</sequence>
<dbReference type="EMBL" id="BAAAVI010000009">
    <property type="protein sequence ID" value="GAA2859317.1"/>
    <property type="molecule type" value="Genomic_DNA"/>
</dbReference>
<evidence type="ECO:0000313" key="2">
    <source>
        <dbReference type="EMBL" id="GAA2859317.1"/>
    </source>
</evidence>
<gene>
    <name evidence="2" type="ORF">GCM10010517_17850</name>
</gene>
<keyword evidence="3" id="KW-1185">Reference proteome</keyword>
<reference evidence="2 3" key="1">
    <citation type="journal article" date="2019" name="Int. J. Syst. Evol. Microbiol.">
        <title>The Global Catalogue of Microorganisms (GCM) 10K type strain sequencing project: providing services to taxonomists for standard genome sequencing and annotation.</title>
        <authorList>
            <consortium name="The Broad Institute Genomics Platform"/>
            <consortium name="The Broad Institute Genome Sequencing Center for Infectious Disease"/>
            <person name="Wu L."/>
            <person name="Ma J."/>
        </authorList>
    </citation>
    <scope>NUCLEOTIDE SEQUENCE [LARGE SCALE GENOMIC DNA]</scope>
    <source>
        <strain evidence="2 3">JCM 6242</strain>
    </source>
</reference>
<dbReference type="Proteomes" id="UP001500831">
    <property type="component" value="Unassembled WGS sequence"/>
</dbReference>
<name>A0ABN3VVD7_9ACTN</name>